<comment type="caution">
    <text evidence="1">The sequence shown here is derived from an EMBL/GenBank/DDBJ whole genome shotgun (WGS) entry which is preliminary data.</text>
</comment>
<keyword evidence="2" id="KW-1185">Reference proteome</keyword>
<organism evidence="1 2">
    <name type="scientific">Caldimonas mangrovi</name>
    <dbReference type="NCBI Taxonomy" id="2944811"/>
    <lineage>
        <taxon>Bacteria</taxon>
        <taxon>Pseudomonadati</taxon>
        <taxon>Pseudomonadota</taxon>
        <taxon>Betaproteobacteria</taxon>
        <taxon>Burkholderiales</taxon>
        <taxon>Sphaerotilaceae</taxon>
        <taxon>Caldimonas</taxon>
    </lineage>
</organism>
<sequence length="320" mass="33567">MTTDSSLPAPAAPQGAVPLAHWGVIAVDGTDASSFLHSQLTQDFSLLGDADARLAGYCSPKGRLLAGFIGWKDTPERVLLLCHAEVLAPSLKRLSMFVLRAKAKLSDATAGVQLFGLVGPAATDWLGDAAPQRPWARSRAHGGSVVRLPDAAGLPRYLWLVAADAQQATLPTFALPTLDLSAWRWLEVESAVPVISAATADQFVPQMVNFEAVGGVSFKKGCYPGQEVVARSQYRGTLKRRGFLLHSPVEAAAGQELFHSADPGQPCGMVVDAAPAPGGDWSVFAELKIAATEGGSLYLGSADGAALTLRALPYALPTET</sequence>
<dbReference type="RefSeq" id="WP_251779709.1">
    <property type="nucleotide sequence ID" value="NZ_JAMKFE010000010.1"/>
</dbReference>
<dbReference type="SUPFAM" id="SSF103025">
    <property type="entry name" value="Folate-binding domain"/>
    <property type="match status" value="1"/>
</dbReference>
<dbReference type="Proteomes" id="UP001165541">
    <property type="component" value="Unassembled WGS sequence"/>
</dbReference>
<accession>A0ABT0YR72</accession>
<dbReference type="InterPro" id="IPR017703">
    <property type="entry name" value="YgfZ/GCV_T_CS"/>
</dbReference>
<gene>
    <name evidence="1" type="ORF">M8A51_17015</name>
</gene>
<dbReference type="Gene3D" id="3.30.70.1400">
    <property type="entry name" value="Aminomethyltransferase beta-barrel domains"/>
    <property type="match status" value="1"/>
</dbReference>
<protein>
    <submittedName>
        <fullName evidence="1">Folate-binding protein</fullName>
    </submittedName>
</protein>
<dbReference type="EMBL" id="JAMKFE010000010">
    <property type="protein sequence ID" value="MCM5681231.1"/>
    <property type="molecule type" value="Genomic_DNA"/>
</dbReference>
<dbReference type="Gene3D" id="2.40.30.160">
    <property type="match status" value="1"/>
</dbReference>
<proteinExistence type="predicted"/>
<reference evidence="1" key="1">
    <citation type="submission" date="2022-05" db="EMBL/GenBank/DDBJ databases">
        <title>Schlegelella sp. nov., isolated from mangrove soil.</title>
        <authorList>
            <person name="Liu Y."/>
            <person name="Ge X."/>
            <person name="Liu W."/>
        </authorList>
    </citation>
    <scope>NUCLEOTIDE SEQUENCE</scope>
    <source>
        <strain evidence="1">S2-27</strain>
    </source>
</reference>
<dbReference type="PANTHER" id="PTHR22602:SF0">
    <property type="entry name" value="TRANSFERASE CAF17, MITOCHONDRIAL-RELATED"/>
    <property type="match status" value="1"/>
</dbReference>
<evidence type="ECO:0000313" key="1">
    <source>
        <dbReference type="EMBL" id="MCM5681231.1"/>
    </source>
</evidence>
<dbReference type="Gene3D" id="3.30.70.1630">
    <property type="match status" value="1"/>
</dbReference>
<dbReference type="PANTHER" id="PTHR22602">
    <property type="entry name" value="TRANSFERASE CAF17, MITOCHONDRIAL-RELATED"/>
    <property type="match status" value="1"/>
</dbReference>
<evidence type="ECO:0000313" key="2">
    <source>
        <dbReference type="Proteomes" id="UP001165541"/>
    </source>
</evidence>
<name>A0ABT0YR72_9BURK</name>
<dbReference type="NCBIfam" id="TIGR03317">
    <property type="entry name" value="ygfZ_signature"/>
    <property type="match status" value="1"/>
</dbReference>
<dbReference type="PIRSF" id="PIRSF006487">
    <property type="entry name" value="GcvT"/>
    <property type="match status" value="1"/>
</dbReference>
<dbReference type="InterPro" id="IPR045179">
    <property type="entry name" value="YgfZ/GcvT"/>
</dbReference>